<dbReference type="GO" id="GO:0008810">
    <property type="term" value="F:cellulase activity"/>
    <property type="evidence" value="ECO:0007669"/>
    <property type="project" value="UniProtKB-EC"/>
</dbReference>
<dbReference type="InterPro" id="IPR012341">
    <property type="entry name" value="6hp_glycosidase-like_sf"/>
</dbReference>
<evidence type="ECO:0000256" key="1">
    <source>
        <dbReference type="ARBA" id="ARBA00000966"/>
    </source>
</evidence>
<dbReference type="GO" id="GO:0030245">
    <property type="term" value="P:cellulose catabolic process"/>
    <property type="evidence" value="ECO:0007669"/>
    <property type="project" value="UniProtKB-KW"/>
</dbReference>
<keyword evidence="5" id="KW-0136">Cellulose degradation</keyword>
<dbReference type="EC" id="3.2.1.4" evidence="3"/>
<protein>
    <recommendedName>
        <fullName evidence="3">cellulase</fullName>
        <ecNumber evidence="3">3.2.1.4</ecNumber>
    </recommendedName>
</protein>
<dbReference type="SUPFAM" id="SSF48208">
    <property type="entry name" value="Six-hairpin glycosidases"/>
    <property type="match status" value="1"/>
</dbReference>
<sequence>MLLMQNLGKNVDSSSPDLPLQQDHEFRAQIDSHQNKVTKKEGVRADCSESTKPAMESYVSKVRGNTNTSVPLDEIPNPTIRGDKTISAISKSTVLEEVEYYKYILIEKEQNKYAIAVAAATSAWMRSYYSESEKEHNKHAIAMASATAAAANAAVAEAQAAVTVVRLTSYGRGTMFNGGRERWAAVRIQAVFRGYLVSVTIPHLVFFLGKKSVESFKGISEVARRYSPTCSDPSIFYNSTSYWDEYLWGGAWMYYATGNSSYLALVTTPGLTKHAGAFWGGPDFGVLSWDNKLTGAQELLTDIAAEICLSQIHELVEQPNAEFQVWCDNGYPKLVQGPLEIALTGKMTRRCACFTKEELNQPGLEVYNGCDHLAKVYPV</sequence>
<dbReference type="EMBL" id="JACGCM010000510">
    <property type="protein sequence ID" value="KAF6171237.1"/>
    <property type="molecule type" value="Genomic_DNA"/>
</dbReference>
<name>A0A7J7NVL8_9MAGN</name>
<reference evidence="10 11" key="1">
    <citation type="journal article" date="2020" name="IScience">
        <title>Genome Sequencing of the Endangered Kingdonia uniflora (Circaeasteraceae, Ranunculales) Reveals Potential Mechanisms of Evolutionary Specialization.</title>
        <authorList>
            <person name="Sun Y."/>
            <person name="Deng T."/>
            <person name="Zhang A."/>
            <person name="Moore M.J."/>
            <person name="Landis J.B."/>
            <person name="Lin N."/>
            <person name="Zhang H."/>
            <person name="Zhang X."/>
            <person name="Huang J."/>
            <person name="Zhang X."/>
            <person name="Sun H."/>
            <person name="Wang H."/>
        </authorList>
    </citation>
    <scope>NUCLEOTIDE SEQUENCE [LARGE SCALE GENOMIC DNA]</scope>
    <source>
        <strain evidence="10">TB1705</strain>
        <tissue evidence="10">Leaf</tissue>
    </source>
</reference>
<comment type="catalytic activity">
    <reaction evidence="1">
        <text>Endohydrolysis of (1-&gt;4)-beta-D-glucosidic linkages in cellulose, lichenin and cereal beta-D-glucans.</text>
        <dbReference type="EC" id="3.2.1.4"/>
    </reaction>
</comment>
<evidence type="ECO:0000256" key="4">
    <source>
        <dbReference type="ARBA" id="ARBA00022801"/>
    </source>
</evidence>
<evidence type="ECO:0000259" key="9">
    <source>
        <dbReference type="Pfam" id="PF00759"/>
    </source>
</evidence>
<evidence type="ECO:0000256" key="6">
    <source>
        <dbReference type="ARBA" id="ARBA00023277"/>
    </source>
</evidence>
<dbReference type="Proteomes" id="UP000541444">
    <property type="component" value="Unassembled WGS sequence"/>
</dbReference>
<keyword evidence="6" id="KW-0119">Carbohydrate metabolism</keyword>
<evidence type="ECO:0000313" key="10">
    <source>
        <dbReference type="EMBL" id="KAF6171237.1"/>
    </source>
</evidence>
<comment type="similarity">
    <text evidence="2">Belongs to the glycosyl hydrolase 9 (cellulase E) family.</text>
</comment>
<evidence type="ECO:0000313" key="11">
    <source>
        <dbReference type="Proteomes" id="UP000541444"/>
    </source>
</evidence>
<dbReference type="AlphaFoldDB" id="A0A7J7NVL8"/>
<dbReference type="PROSITE" id="PS50096">
    <property type="entry name" value="IQ"/>
    <property type="match status" value="1"/>
</dbReference>
<gene>
    <name evidence="10" type="ORF">GIB67_036905</name>
</gene>
<comment type="caution">
    <text evidence="10">The sequence shown here is derived from an EMBL/GenBank/DDBJ whole genome shotgun (WGS) entry which is preliminary data.</text>
</comment>
<evidence type="ECO:0000256" key="2">
    <source>
        <dbReference type="ARBA" id="ARBA00007072"/>
    </source>
</evidence>
<dbReference type="Pfam" id="PF00759">
    <property type="entry name" value="Glyco_hydro_9"/>
    <property type="match status" value="1"/>
</dbReference>
<dbReference type="OrthoDB" id="10257697at2759"/>
<dbReference type="Gene3D" id="1.50.10.10">
    <property type="match status" value="1"/>
</dbReference>
<feature type="domain" description="Glycoside hydrolase family 9" evidence="9">
    <location>
        <begin position="214"/>
        <end position="305"/>
    </location>
</feature>
<evidence type="ECO:0000256" key="7">
    <source>
        <dbReference type="ARBA" id="ARBA00023295"/>
    </source>
</evidence>
<organism evidence="10 11">
    <name type="scientific">Kingdonia uniflora</name>
    <dbReference type="NCBI Taxonomy" id="39325"/>
    <lineage>
        <taxon>Eukaryota</taxon>
        <taxon>Viridiplantae</taxon>
        <taxon>Streptophyta</taxon>
        <taxon>Embryophyta</taxon>
        <taxon>Tracheophyta</taxon>
        <taxon>Spermatophyta</taxon>
        <taxon>Magnoliopsida</taxon>
        <taxon>Ranunculales</taxon>
        <taxon>Circaeasteraceae</taxon>
        <taxon>Kingdonia</taxon>
    </lineage>
</organism>
<keyword evidence="8" id="KW-0624">Polysaccharide degradation</keyword>
<dbReference type="InterPro" id="IPR001701">
    <property type="entry name" value="Glyco_hydro_9"/>
</dbReference>
<keyword evidence="11" id="KW-1185">Reference proteome</keyword>
<proteinExistence type="inferred from homology"/>
<evidence type="ECO:0000256" key="5">
    <source>
        <dbReference type="ARBA" id="ARBA00023001"/>
    </source>
</evidence>
<dbReference type="InterPro" id="IPR008928">
    <property type="entry name" value="6-hairpin_glycosidase_sf"/>
</dbReference>
<accession>A0A7J7NVL8</accession>
<keyword evidence="7" id="KW-0326">Glycosidase</keyword>
<evidence type="ECO:0000256" key="8">
    <source>
        <dbReference type="ARBA" id="ARBA00023326"/>
    </source>
</evidence>
<evidence type="ECO:0000256" key="3">
    <source>
        <dbReference type="ARBA" id="ARBA00012601"/>
    </source>
</evidence>
<dbReference type="PANTHER" id="PTHR22298">
    <property type="entry name" value="ENDO-1,4-BETA-GLUCANASE"/>
    <property type="match status" value="1"/>
</dbReference>
<keyword evidence="4" id="KW-0378">Hydrolase</keyword>